<sequence length="111" mass="13203">DSHLEELKTSLLTPDKLLGLKMFPIDFEKLFDGYYDQEWTLWDRFDVQGLQLSGEEMTLKQFLDYFKDDRDCEVCVKRKLGHHVKTLVFELCCNSESGEDVEVPYVRYIIR</sequence>
<accession>A0A1A6HHN4</accession>
<name>A0A1A6HHN4_NEOLE</name>
<evidence type="ECO:0000259" key="1">
    <source>
        <dbReference type="SMART" id="SM00985"/>
    </source>
</evidence>
<dbReference type="OrthoDB" id="10252231at2759"/>
<evidence type="ECO:0000313" key="3">
    <source>
        <dbReference type="Proteomes" id="UP000092124"/>
    </source>
</evidence>
<comment type="caution">
    <text evidence="2">The sequence shown here is derived from an EMBL/GenBank/DDBJ whole genome shotgun (WGS) entry which is preliminary data.</text>
</comment>
<proteinExistence type="predicted"/>
<organism evidence="2 3">
    <name type="scientific">Neotoma lepida</name>
    <name type="common">Desert woodrat</name>
    <dbReference type="NCBI Taxonomy" id="56216"/>
    <lineage>
        <taxon>Eukaryota</taxon>
        <taxon>Metazoa</taxon>
        <taxon>Chordata</taxon>
        <taxon>Craniata</taxon>
        <taxon>Vertebrata</taxon>
        <taxon>Euteleostomi</taxon>
        <taxon>Mammalia</taxon>
        <taxon>Eutheria</taxon>
        <taxon>Euarchontoglires</taxon>
        <taxon>Glires</taxon>
        <taxon>Rodentia</taxon>
        <taxon>Myomorpha</taxon>
        <taxon>Muroidea</taxon>
        <taxon>Cricetidae</taxon>
        <taxon>Neotominae</taxon>
        <taxon>Neotoma</taxon>
    </lineage>
</organism>
<keyword evidence="3" id="KW-1185">Reference proteome</keyword>
<reference evidence="2 3" key="1">
    <citation type="submission" date="2016-06" db="EMBL/GenBank/DDBJ databases">
        <title>The Draft Genome Sequence and Annotation of the Desert Woodrat Neotoma lepida.</title>
        <authorList>
            <person name="Campbell M."/>
            <person name="Oakeson K.F."/>
            <person name="Yandell M."/>
            <person name="Halpert J.R."/>
            <person name="Dearing D."/>
        </authorList>
    </citation>
    <scope>NUCLEOTIDE SEQUENCE [LARGE SCALE GENOMIC DNA]</scope>
    <source>
        <strain evidence="2">417</strain>
        <tissue evidence="2">Liver</tissue>
    </source>
</reference>
<dbReference type="AlphaFoldDB" id="A0A1A6HHN4"/>
<dbReference type="Gene3D" id="3.10.290.60">
    <property type="entry name" value="Ubiquitin-activating enzyme E1, UFD domain"/>
    <property type="match status" value="1"/>
</dbReference>
<feature type="non-terminal residue" evidence="2">
    <location>
        <position position="1"/>
    </location>
</feature>
<dbReference type="EMBL" id="LZPO01027952">
    <property type="protein sequence ID" value="OBS77776.1"/>
    <property type="molecule type" value="Genomic_DNA"/>
</dbReference>
<evidence type="ECO:0000313" key="2">
    <source>
        <dbReference type="EMBL" id="OBS77776.1"/>
    </source>
</evidence>
<dbReference type="STRING" id="56216.A0A1A6HHN4"/>
<dbReference type="InterPro" id="IPR038252">
    <property type="entry name" value="UBA_E1_C_sf"/>
</dbReference>
<dbReference type="Proteomes" id="UP000092124">
    <property type="component" value="Unassembled WGS sequence"/>
</dbReference>
<feature type="domain" description="Ubiquitin-activating enzyme E1 C-terminal" evidence="1">
    <location>
        <begin position="33"/>
        <end position="106"/>
    </location>
</feature>
<protein>
    <recommendedName>
        <fullName evidence="1">Ubiquitin-activating enzyme E1 C-terminal domain-containing protein</fullName>
    </recommendedName>
</protein>
<dbReference type="SMART" id="SM00985">
    <property type="entry name" value="UBA_e1_C"/>
    <property type="match status" value="1"/>
</dbReference>
<dbReference type="InterPro" id="IPR018965">
    <property type="entry name" value="Ub-activating_enz_E1_C"/>
</dbReference>
<gene>
    <name evidence="2" type="ORF">A6R68_19834</name>
</gene>
<dbReference type="Pfam" id="PF09358">
    <property type="entry name" value="E1_UFD"/>
    <property type="match status" value="2"/>
</dbReference>